<dbReference type="EMBL" id="AP023361">
    <property type="protein sequence ID" value="BCJ91486.1"/>
    <property type="molecule type" value="Genomic_DNA"/>
</dbReference>
<dbReference type="RefSeq" id="WP_222875131.1">
    <property type="nucleotide sequence ID" value="NZ_AP023361.1"/>
</dbReference>
<evidence type="ECO:0000313" key="2">
    <source>
        <dbReference type="Proteomes" id="UP000515317"/>
    </source>
</evidence>
<keyword evidence="2" id="KW-1185">Reference proteome</keyword>
<dbReference type="SUPFAM" id="SSF53335">
    <property type="entry name" value="S-adenosyl-L-methionine-dependent methyltransferases"/>
    <property type="match status" value="1"/>
</dbReference>
<accession>A0A6S6QPT1</accession>
<organism evidence="1 2">
    <name type="scientific">Terrihabitans soli</name>
    <dbReference type="NCBI Taxonomy" id="708113"/>
    <lineage>
        <taxon>Bacteria</taxon>
        <taxon>Pseudomonadati</taxon>
        <taxon>Pseudomonadota</taxon>
        <taxon>Alphaproteobacteria</taxon>
        <taxon>Hyphomicrobiales</taxon>
        <taxon>Terrihabitans</taxon>
    </lineage>
</organism>
<evidence type="ECO:0008006" key="3">
    <source>
        <dbReference type="Google" id="ProtNLM"/>
    </source>
</evidence>
<dbReference type="InterPro" id="IPR029063">
    <property type="entry name" value="SAM-dependent_MTases_sf"/>
</dbReference>
<dbReference type="Proteomes" id="UP000515317">
    <property type="component" value="Chromosome"/>
</dbReference>
<evidence type="ECO:0000313" key="1">
    <source>
        <dbReference type="EMBL" id="BCJ91486.1"/>
    </source>
</evidence>
<dbReference type="KEGG" id="tso:IZ6_22210"/>
<dbReference type="Gene3D" id="3.40.50.150">
    <property type="entry name" value="Vaccinia Virus protein VP39"/>
    <property type="match status" value="1"/>
</dbReference>
<sequence>MTPGQIARRLLGRHFEPVGHLYRRFFMDTDKMAGRIAAAIPAGAKCLDIGGGDGMIANALLERRSDISITMIDLAASIGGFVDPKFAGRIALHPATPVDAFTANTGAFDATLITDVLHHIPAGFRPQFFADVKRQMEKSGCRVLLVKEVMPGRLRSFLGVLSDKYITGDKNVALLARTDIQTLAEATFGIENIERFAVEVPDAPNYFAVIRLSETPRAA</sequence>
<proteinExistence type="predicted"/>
<gene>
    <name evidence="1" type="ORF">IZ6_22210</name>
</gene>
<protein>
    <recommendedName>
        <fullName evidence="3">Class I SAM-dependent methyltransferase</fullName>
    </recommendedName>
</protein>
<reference evidence="1 2" key="1">
    <citation type="submission" date="2020-08" db="EMBL/GenBank/DDBJ databases">
        <title>Genome sequence of Rhizobiales bacterium strain IZ6.</title>
        <authorList>
            <person name="Nakai R."/>
            <person name="Naganuma T."/>
        </authorList>
    </citation>
    <scope>NUCLEOTIDE SEQUENCE [LARGE SCALE GENOMIC DNA]</scope>
    <source>
        <strain evidence="1 2">IZ6</strain>
    </source>
</reference>
<name>A0A6S6QPT1_9HYPH</name>
<dbReference type="AlphaFoldDB" id="A0A6S6QPT1"/>